<dbReference type="PANTHER" id="PTHR43570:SF16">
    <property type="entry name" value="ALDEHYDE DEHYDROGENASE TYPE III, ISOFORM Q"/>
    <property type="match status" value="1"/>
</dbReference>
<dbReference type="InterPro" id="IPR016162">
    <property type="entry name" value="Ald_DH_N"/>
</dbReference>
<dbReference type="FunFam" id="3.40.605.10:FF:000004">
    <property type="entry name" value="Aldehyde dehydrogenase"/>
    <property type="match status" value="1"/>
</dbReference>
<gene>
    <name evidence="9" type="ordered locus">SpiGrapes_0617</name>
</gene>
<dbReference type="GO" id="GO:0005737">
    <property type="term" value="C:cytoplasm"/>
    <property type="evidence" value="ECO:0007669"/>
    <property type="project" value="TreeGrafter"/>
</dbReference>
<dbReference type="GO" id="GO:0004029">
    <property type="term" value="F:aldehyde dehydrogenase (NAD+) activity"/>
    <property type="evidence" value="ECO:0007669"/>
    <property type="project" value="TreeGrafter"/>
</dbReference>
<dbReference type="InterPro" id="IPR016161">
    <property type="entry name" value="Ald_DH/histidinol_DH"/>
</dbReference>
<evidence type="ECO:0000259" key="8">
    <source>
        <dbReference type="Pfam" id="PF00171"/>
    </source>
</evidence>
<protein>
    <recommendedName>
        <fullName evidence="4">Aldehyde dehydrogenase</fullName>
    </recommendedName>
</protein>
<proteinExistence type="inferred from homology"/>
<dbReference type="PIRSF" id="PIRSF036492">
    <property type="entry name" value="ALDH"/>
    <property type="match status" value="1"/>
</dbReference>
<feature type="active site" evidence="5 6">
    <location>
        <position position="210"/>
    </location>
</feature>
<keyword evidence="2 4" id="KW-0560">Oxidoreductase</keyword>
<dbReference type="KEGG" id="sgp:SpiGrapes_0617"/>
<dbReference type="Gene3D" id="3.40.605.10">
    <property type="entry name" value="Aldehyde Dehydrogenase, Chain A, domain 1"/>
    <property type="match status" value="1"/>
</dbReference>
<dbReference type="Pfam" id="PF00171">
    <property type="entry name" value="Aldedh"/>
    <property type="match status" value="1"/>
</dbReference>
<dbReference type="InterPro" id="IPR029510">
    <property type="entry name" value="Ald_DH_CS_GLU"/>
</dbReference>
<dbReference type="OrthoDB" id="9762913at2"/>
<evidence type="ECO:0000256" key="2">
    <source>
        <dbReference type="ARBA" id="ARBA00023002"/>
    </source>
</evidence>
<name>G8QXF8_SPHPG</name>
<dbReference type="EMBL" id="CP003155">
    <property type="protein sequence ID" value="AEV28459.1"/>
    <property type="molecule type" value="Genomic_DNA"/>
</dbReference>
<evidence type="ECO:0000256" key="6">
    <source>
        <dbReference type="PROSITE-ProRule" id="PRU10007"/>
    </source>
</evidence>
<organism evidence="9 10">
    <name type="scientific">Sphaerochaeta pleomorpha (strain ATCC BAA-1885 / DSM 22778 / Grapes)</name>
    <dbReference type="NCBI Taxonomy" id="158190"/>
    <lineage>
        <taxon>Bacteria</taxon>
        <taxon>Pseudomonadati</taxon>
        <taxon>Spirochaetota</taxon>
        <taxon>Spirochaetia</taxon>
        <taxon>Spirochaetales</taxon>
        <taxon>Sphaerochaetaceae</taxon>
        <taxon>Sphaerochaeta</taxon>
    </lineage>
</organism>
<evidence type="ECO:0000256" key="3">
    <source>
        <dbReference type="ARBA" id="ARBA00023027"/>
    </source>
</evidence>
<dbReference type="FunFam" id="3.40.309.10:FF:000003">
    <property type="entry name" value="Aldehyde dehydrogenase"/>
    <property type="match status" value="1"/>
</dbReference>
<dbReference type="Proteomes" id="UP000005632">
    <property type="component" value="Chromosome"/>
</dbReference>
<accession>G8QXF8</accession>
<dbReference type="PANTHER" id="PTHR43570">
    <property type="entry name" value="ALDEHYDE DEHYDROGENASE"/>
    <property type="match status" value="1"/>
</dbReference>
<evidence type="ECO:0000313" key="10">
    <source>
        <dbReference type="Proteomes" id="UP000005632"/>
    </source>
</evidence>
<comment type="similarity">
    <text evidence="1 4 7">Belongs to the aldehyde dehydrogenase family.</text>
</comment>
<feature type="active site" evidence="5">
    <location>
        <position position="244"/>
    </location>
</feature>
<evidence type="ECO:0000313" key="9">
    <source>
        <dbReference type="EMBL" id="AEV28459.1"/>
    </source>
</evidence>
<evidence type="ECO:0000256" key="4">
    <source>
        <dbReference type="PIRNR" id="PIRNR036492"/>
    </source>
</evidence>
<dbReference type="SUPFAM" id="SSF53720">
    <property type="entry name" value="ALDH-like"/>
    <property type="match status" value="1"/>
</dbReference>
<dbReference type="InterPro" id="IPR015590">
    <property type="entry name" value="Aldehyde_DH_dom"/>
</dbReference>
<dbReference type="AlphaFoldDB" id="G8QXF8"/>
<dbReference type="InterPro" id="IPR012394">
    <property type="entry name" value="Aldehyde_DH_NAD(P)"/>
</dbReference>
<dbReference type="Gene3D" id="3.40.309.10">
    <property type="entry name" value="Aldehyde Dehydrogenase, Chain A, domain 2"/>
    <property type="match status" value="1"/>
</dbReference>
<keyword evidence="10" id="KW-1185">Reference proteome</keyword>
<evidence type="ECO:0000256" key="1">
    <source>
        <dbReference type="ARBA" id="ARBA00009986"/>
    </source>
</evidence>
<feature type="domain" description="Aldehyde dehydrogenase" evidence="8">
    <location>
        <begin position="19"/>
        <end position="428"/>
    </location>
</feature>
<evidence type="ECO:0000256" key="5">
    <source>
        <dbReference type="PIRSR" id="PIRSR036492-1"/>
    </source>
</evidence>
<dbReference type="PROSITE" id="PS00687">
    <property type="entry name" value="ALDEHYDE_DEHYDR_GLU"/>
    <property type="match status" value="1"/>
</dbReference>
<dbReference type="GO" id="GO:0006081">
    <property type="term" value="P:aldehyde metabolic process"/>
    <property type="evidence" value="ECO:0007669"/>
    <property type="project" value="InterPro"/>
</dbReference>
<dbReference type="RefSeq" id="WP_014269308.1">
    <property type="nucleotide sequence ID" value="NC_016633.1"/>
</dbReference>
<dbReference type="InterPro" id="IPR016163">
    <property type="entry name" value="Ald_DH_C"/>
</dbReference>
<keyword evidence="3" id="KW-0520">NAD</keyword>
<sequence>MNEIQLCLAEQRAFFLSGATQDISWRKQQLHTLRKALDENRDKLLNALFLDLGKTEFEGFATELGGIYSEINHLLKNLDSWSKPHRVKTSFLNFPSRSFTFSQPLGVVLVMSPWNYPLLLTLSPLAGAMAAGNCVMVKPSRYSENTSRLLESILGKYFPSNYIATFQGGSETNQELLANRFDHIFFTGSTTVGRIVMQAASRNLTPITLEMGGKSPAIVDETANIKLAAKRIAWGKCINAGQTCVAPDYVLVKREFQCEFIEALKSAMQEMYGTEPLFNKDLPKIINQRHFTRLLELLSQGTLAYGGQIDPESQKIAPSILIDPKMDSTLMQEEIFGPILPVIGFDSFEQATAFVQQREHPLALYLFSNDKARQKWVVRNLIYGGGCINDTVAHLANPDMPFGGVGSSGMGSYHAKESFTTFSHTKSILNKSTWIDTSIRYAPYKGKLSLAQRLMR</sequence>
<reference evidence="9 10" key="1">
    <citation type="submission" date="2011-11" db="EMBL/GenBank/DDBJ databases">
        <title>Complete sequence of Spirochaeta sp. grapes.</title>
        <authorList>
            <consortium name="US DOE Joint Genome Institute"/>
            <person name="Lucas S."/>
            <person name="Han J."/>
            <person name="Lapidus A."/>
            <person name="Cheng J.-F."/>
            <person name="Goodwin L."/>
            <person name="Pitluck S."/>
            <person name="Peters L."/>
            <person name="Ovchinnikova G."/>
            <person name="Munk A.C."/>
            <person name="Detter J.C."/>
            <person name="Han C."/>
            <person name="Tapia R."/>
            <person name="Land M."/>
            <person name="Hauser L."/>
            <person name="Kyrpides N."/>
            <person name="Ivanova N."/>
            <person name="Pagani I."/>
            <person name="Ritalahtilisa K."/>
            <person name="Loeffler F."/>
            <person name="Woyke T."/>
        </authorList>
    </citation>
    <scope>NUCLEOTIDE SEQUENCE [LARGE SCALE GENOMIC DNA]</scope>
    <source>
        <strain evidence="10">ATCC BAA-1885 / DSM 22778 / Grapes</strain>
    </source>
</reference>
<dbReference type="CDD" id="cd07136">
    <property type="entry name" value="ALDH_YwdH-P39616"/>
    <property type="match status" value="1"/>
</dbReference>
<dbReference type="STRING" id="158190.SpiGrapes_0617"/>
<evidence type="ECO:0000256" key="7">
    <source>
        <dbReference type="RuleBase" id="RU003345"/>
    </source>
</evidence>
<dbReference type="eggNOG" id="COG1012">
    <property type="taxonomic scope" value="Bacteria"/>
</dbReference>
<dbReference type="HOGENOM" id="CLU_005391_3_1_12"/>